<protein>
    <recommendedName>
        <fullName evidence="1">Bacterial sugar transferase domain-containing protein</fullName>
    </recommendedName>
</protein>
<accession>X0ZHE1</accession>
<organism evidence="2">
    <name type="scientific">marine sediment metagenome</name>
    <dbReference type="NCBI Taxonomy" id="412755"/>
    <lineage>
        <taxon>unclassified sequences</taxon>
        <taxon>metagenomes</taxon>
        <taxon>ecological metagenomes</taxon>
    </lineage>
</organism>
<name>X0ZHE1_9ZZZZ</name>
<proteinExistence type="predicted"/>
<dbReference type="EMBL" id="BART01005657">
    <property type="protein sequence ID" value="GAG68769.1"/>
    <property type="molecule type" value="Genomic_DNA"/>
</dbReference>
<evidence type="ECO:0000259" key="1">
    <source>
        <dbReference type="Pfam" id="PF02397"/>
    </source>
</evidence>
<reference evidence="2" key="1">
    <citation type="journal article" date="2014" name="Front. Microbiol.">
        <title>High frequency of phylogenetically diverse reductive dehalogenase-homologous genes in deep subseafloor sedimentary metagenomes.</title>
        <authorList>
            <person name="Kawai M."/>
            <person name="Futagami T."/>
            <person name="Toyoda A."/>
            <person name="Takaki Y."/>
            <person name="Nishi S."/>
            <person name="Hori S."/>
            <person name="Arai W."/>
            <person name="Tsubouchi T."/>
            <person name="Morono Y."/>
            <person name="Uchiyama I."/>
            <person name="Ito T."/>
            <person name="Fujiyama A."/>
            <person name="Inagaki F."/>
            <person name="Takami H."/>
        </authorList>
    </citation>
    <scope>NUCLEOTIDE SEQUENCE</scope>
    <source>
        <strain evidence="2">Expedition CK06-06</strain>
    </source>
</reference>
<comment type="caution">
    <text evidence="2">The sequence shown here is derived from an EMBL/GenBank/DDBJ whole genome shotgun (WGS) entry which is preliminary data.</text>
</comment>
<dbReference type="AlphaFoldDB" id="X0ZHE1"/>
<dbReference type="Pfam" id="PF02397">
    <property type="entry name" value="Bac_transf"/>
    <property type="match status" value="1"/>
</dbReference>
<sequence>FEEMVKLDLYYIQNWSITLDIKILLKTIPAVLFRRGAY</sequence>
<evidence type="ECO:0000313" key="2">
    <source>
        <dbReference type="EMBL" id="GAG68769.1"/>
    </source>
</evidence>
<dbReference type="InterPro" id="IPR003362">
    <property type="entry name" value="Bact_transf"/>
</dbReference>
<feature type="non-terminal residue" evidence="2">
    <location>
        <position position="1"/>
    </location>
</feature>
<gene>
    <name evidence="2" type="ORF">S01H4_12932</name>
</gene>
<feature type="domain" description="Bacterial sugar transferase" evidence="1">
    <location>
        <begin position="1"/>
        <end position="32"/>
    </location>
</feature>